<accession>A0A2P4YPK7</accession>
<organism evidence="1 2">
    <name type="scientific">Phytophthora palmivora</name>
    <dbReference type="NCBI Taxonomy" id="4796"/>
    <lineage>
        <taxon>Eukaryota</taxon>
        <taxon>Sar</taxon>
        <taxon>Stramenopiles</taxon>
        <taxon>Oomycota</taxon>
        <taxon>Peronosporomycetes</taxon>
        <taxon>Peronosporales</taxon>
        <taxon>Peronosporaceae</taxon>
        <taxon>Phytophthora</taxon>
    </lineage>
</organism>
<dbReference type="OrthoDB" id="124604at2759"/>
<sequence length="97" mass="10805">MEITVASNSPLGQYLAELDADGDGGESLAQLLSARRPVASRKCPRRSDSVASGWGFCQLIQRVRRQIELMAIRNVIPVLCAFHPTIRCVELSFWLNF</sequence>
<dbReference type="EMBL" id="NCKW01001108">
    <property type="protein sequence ID" value="POM79714.1"/>
    <property type="molecule type" value="Genomic_DNA"/>
</dbReference>
<evidence type="ECO:0000313" key="1">
    <source>
        <dbReference type="EMBL" id="POM79714.1"/>
    </source>
</evidence>
<proteinExistence type="predicted"/>
<reference evidence="1 2" key="1">
    <citation type="journal article" date="2017" name="Genome Biol. Evol.">
        <title>Phytophthora megakarya and P. palmivora, closely related causal agents of cacao black pod rot, underwent increases in genome sizes and gene numbers by different mechanisms.</title>
        <authorList>
            <person name="Ali S.S."/>
            <person name="Shao J."/>
            <person name="Lary D.J."/>
            <person name="Kronmiller B."/>
            <person name="Shen D."/>
            <person name="Strem M.D."/>
            <person name="Amoako-Attah I."/>
            <person name="Akrofi A.Y."/>
            <person name="Begoude B.A."/>
            <person name="Ten Hoopen G.M."/>
            <person name="Coulibaly K."/>
            <person name="Kebe B.I."/>
            <person name="Melnick R.L."/>
            <person name="Guiltinan M.J."/>
            <person name="Tyler B.M."/>
            <person name="Meinhardt L.W."/>
            <person name="Bailey B.A."/>
        </authorList>
    </citation>
    <scope>NUCLEOTIDE SEQUENCE [LARGE SCALE GENOMIC DNA]</scope>
    <source>
        <strain evidence="2">sbr112.9</strain>
    </source>
</reference>
<dbReference type="Proteomes" id="UP000237271">
    <property type="component" value="Unassembled WGS sequence"/>
</dbReference>
<name>A0A2P4YPK7_9STRA</name>
<gene>
    <name evidence="1" type="ORF">PHPALM_2549</name>
</gene>
<evidence type="ECO:0000313" key="2">
    <source>
        <dbReference type="Proteomes" id="UP000237271"/>
    </source>
</evidence>
<protein>
    <submittedName>
        <fullName evidence="1">Uncharacterized protein</fullName>
    </submittedName>
</protein>
<dbReference type="AlphaFoldDB" id="A0A2P4YPK7"/>
<comment type="caution">
    <text evidence="1">The sequence shown here is derived from an EMBL/GenBank/DDBJ whole genome shotgun (WGS) entry which is preliminary data.</text>
</comment>
<keyword evidence="2" id="KW-1185">Reference proteome</keyword>